<evidence type="ECO:0000313" key="2">
    <source>
        <dbReference type="Proteomes" id="UP000030380"/>
    </source>
</evidence>
<evidence type="ECO:0000313" key="1">
    <source>
        <dbReference type="EMBL" id="KGQ70740.1"/>
    </source>
</evidence>
<proteinExistence type="predicted"/>
<name>A0A0A3AUK4_9PAST</name>
<comment type="caution">
    <text evidence="1">The sequence shown here is derived from an EMBL/GenBank/DDBJ whole genome shotgun (WGS) entry which is preliminary data.</text>
</comment>
<dbReference type="PANTHER" id="PTHR30441">
    <property type="entry name" value="DUF748 DOMAIN-CONTAINING PROTEIN"/>
    <property type="match status" value="1"/>
</dbReference>
<dbReference type="STRING" id="505317.OA57_05125"/>
<reference evidence="1 2" key="1">
    <citation type="submission" date="2014-11" db="EMBL/GenBank/DDBJ databases">
        <title>Draft genome sequence of Chelonobacter oris 1662T, associated with respiratory disease in Hermann's Tortoises.</title>
        <authorList>
            <person name="Kudirkiene E."/>
            <person name="Hansen M.J."/>
            <person name="Bojesen A.M."/>
        </authorList>
    </citation>
    <scope>NUCLEOTIDE SEQUENCE [LARGE SCALE GENOMIC DNA]</scope>
    <source>
        <strain evidence="1 2">1662</strain>
    </source>
</reference>
<protein>
    <recommendedName>
        <fullName evidence="3">AsmA-like C-terminal domain-containing protein</fullName>
    </recommendedName>
</protein>
<sequence length="427" mass="47978">MWKKRVLYSVVVGAAALGFLLYSQSARLERTLTESLQHIPNVQFRQAELAYFPIPTLILSQPQYHYGDWSVSAERATLRFGWFALLGFSPSIKRAALVGGVVSDEKQTILDKIDLELTDIDSVYHAATLAMVAETINRDKLQFSGAVRRFANGIELHNPVFHAEMAADYFLNNRTLDFKADMLSFSRQQALWQVAARQAQLNRLMISDAIAHIVISAEAGTPRLYLQLDQAGGRLSITSLSEPQKQHLTLSGKNVLLAPLLTFLQLPVLLDGKTDFDGKAVFEQGVLSEGTLQLKVMDTALNGLNLLEMISQYYPIRQGAAQYADRAVTPFNQVNVALDWNRQTVKLKRIQAFGDDLNLNGKGEMALTDFTCRLELRLLPTMEGYAQYQLPVSLFGPCRSPQYRINVDKKLSNQLKQLLREKLKEKN</sequence>
<dbReference type="InterPro" id="IPR052894">
    <property type="entry name" value="AsmA-related"/>
</dbReference>
<organism evidence="1 2">
    <name type="scientific">Chelonobacter oris</name>
    <dbReference type="NCBI Taxonomy" id="505317"/>
    <lineage>
        <taxon>Bacteria</taxon>
        <taxon>Pseudomonadati</taxon>
        <taxon>Pseudomonadota</taxon>
        <taxon>Gammaproteobacteria</taxon>
        <taxon>Pasteurellales</taxon>
        <taxon>Pasteurellaceae</taxon>
        <taxon>Chelonobacter</taxon>
    </lineage>
</organism>
<dbReference type="AlphaFoldDB" id="A0A0A3AUK4"/>
<dbReference type="EMBL" id="JSUM01000006">
    <property type="protein sequence ID" value="KGQ70740.1"/>
    <property type="molecule type" value="Genomic_DNA"/>
</dbReference>
<gene>
    <name evidence="1" type="ORF">OA57_05125</name>
</gene>
<accession>A0A0A3AUK4</accession>
<dbReference type="OrthoDB" id="5689712at2"/>
<dbReference type="Proteomes" id="UP000030380">
    <property type="component" value="Unassembled WGS sequence"/>
</dbReference>
<evidence type="ECO:0008006" key="3">
    <source>
        <dbReference type="Google" id="ProtNLM"/>
    </source>
</evidence>
<keyword evidence="2" id="KW-1185">Reference proteome</keyword>
<dbReference type="RefSeq" id="WP_034614309.1">
    <property type="nucleotide sequence ID" value="NZ_JSUM01000006.1"/>
</dbReference>
<dbReference type="GO" id="GO:0005886">
    <property type="term" value="C:plasma membrane"/>
    <property type="evidence" value="ECO:0007669"/>
    <property type="project" value="TreeGrafter"/>
</dbReference>
<dbReference type="GO" id="GO:0090313">
    <property type="term" value="P:regulation of protein targeting to membrane"/>
    <property type="evidence" value="ECO:0007669"/>
    <property type="project" value="TreeGrafter"/>
</dbReference>
<dbReference type="PANTHER" id="PTHR30441:SF8">
    <property type="entry name" value="DUF748 DOMAIN-CONTAINING PROTEIN"/>
    <property type="match status" value="1"/>
</dbReference>